<name>A0A383B0G3_9ZZZZ</name>
<gene>
    <name evidence="2" type="ORF">METZ01_LOCUS466225</name>
</gene>
<sequence>DESRGRFLGAAAAMSSVFEIVGIGVFHVSRRVFDIPSQRIFLIVGVLGLAATILFYWKVRRHIHKPEWQ</sequence>
<dbReference type="EMBL" id="UINC01196384">
    <property type="protein sequence ID" value="SVE13371.1"/>
    <property type="molecule type" value="Genomic_DNA"/>
</dbReference>
<dbReference type="AlphaFoldDB" id="A0A383B0G3"/>
<protein>
    <submittedName>
        <fullName evidence="2">Uncharacterized protein</fullName>
    </submittedName>
</protein>
<keyword evidence="1" id="KW-0812">Transmembrane</keyword>
<feature type="transmembrane region" description="Helical" evidence="1">
    <location>
        <begin position="7"/>
        <end position="28"/>
    </location>
</feature>
<proteinExistence type="predicted"/>
<accession>A0A383B0G3</accession>
<organism evidence="2">
    <name type="scientific">marine metagenome</name>
    <dbReference type="NCBI Taxonomy" id="408172"/>
    <lineage>
        <taxon>unclassified sequences</taxon>
        <taxon>metagenomes</taxon>
        <taxon>ecological metagenomes</taxon>
    </lineage>
</organism>
<keyword evidence="1" id="KW-1133">Transmembrane helix</keyword>
<feature type="non-terminal residue" evidence="2">
    <location>
        <position position="1"/>
    </location>
</feature>
<reference evidence="2" key="1">
    <citation type="submission" date="2018-05" db="EMBL/GenBank/DDBJ databases">
        <authorList>
            <person name="Lanie J.A."/>
            <person name="Ng W.-L."/>
            <person name="Kazmierczak K.M."/>
            <person name="Andrzejewski T.M."/>
            <person name="Davidsen T.M."/>
            <person name="Wayne K.J."/>
            <person name="Tettelin H."/>
            <person name="Glass J.I."/>
            <person name="Rusch D."/>
            <person name="Podicherti R."/>
            <person name="Tsui H.-C.T."/>
            <person name="Winkler M.E."/>
        </authorList>
    </citation>
    <scope>NUCLEOTIDE SEQUENCE</scope>
</reference>
<keyword evidence="1" id="KW-0472">Membrane</keyword>
<feature type="transmembrane region" description="Helical" evidence="1">
    <location>
        <begin position="40"/>
        <end position="57"/>
    </location>
</feature>
<evidence type="ECO:0000313" key="2">
    <source>
        <dbReference type="EMBL" id="SVE13371.1"/>
    </source>
</evidence>
<evidence type="ECO:0000256" key="1">
    <source>
        <dbReference type="SAM" id="Phobius"/>
    </source>
</evidence>